<keyword evidence="4" id="KW-1185">Reference proteome</keyword>
<feature type="domain" description="Anti-sigma K factor RskA C-terminal" evidence="2">
    <location>
        <begin position="103"/>
        <end position="266"/>
    </location>
</feature>
<sequence>MDIQAYINSGELELYVLDRLSPDERRRVEQYAEQYPEVRAELGEIERALEQYAVLQGQATAAPAPSVLDHALQRIRSEQAAPTTSSVARPATEASRSGGAAVWALAIALALALLGIAYLLVKSQAREDALRQSSTELLEARQQFTTLQDDCDSIQQRVEENRQQLAVLASVETRNVVLAGSPNAPESRAVVFYNPTSEQTLFSAVNLPAPPTGKQYQLWAIDGEGPQDLGVLDQNLTNDALLSVPYLPGVAAFAITLEDEGGKPTPDLSQLQVIGEVGP</sequence>
<dbReference type="Proteomes" id="UP000576209">
    <property type="component" value="Unassembled WGS sequence"/>
</dbReference>
<dbReference type="PANTHER" id="PTHR37461">
    <property type="entry name" value="ANTI-SIGMA-K FACTOR RSKA"/>
    <property type="match status" value="1"/>
</dbReference>
<dbReference type="EMBL" id="JACIFF010000001">
    <property type="protein sequence ID" value="MBB4078151.1"/>
    <property type="molecule type" value="Genomic_DNA"/>
</dbReference>
<dbReference type="RefSeq" id="WP_183494374.1">
    <property type="nucleotide sequence ID" value="NZ_JACIFF010000001.1"/>
</dbReference>
<evidence type="ECO:0000259" key="2">
    <source>
        <dbReference type="Pfam" id="PF10099"/>
    </source>
</evidence>
<dbReference type="GO" id="GO:0005886">
    <property type="term" value="C:plasma membrane"/>
    <property type="evidence" value="ECO:0007669"/>
    <property type="project" value="InterPro"/>
</dbReference>
<keyword evidence="1" id="KW-0812">Transmembrane</keyword>
<dbReference type="Pfam" id="PF10099">
    <property type="entry name" value="RskA_C"/>
    <property type="match status" value="1"/>
</dbReference>
<comment type="caution">
    <text evidence="3">The sequence shown here is derived from an EMBL/GenBank/DDBJ whole genome shotgun (WGS) entry which is preliminary data.</text>
</comment>
<feature type="transmembrane region" description="Helical" evidence="1">
    <location>
        <begin position="100"/>
        <end position="121"/>
    </location>
</feature>
<protein>
    <submittedName>
        <fullName evidence="3">Anti-sigma-K factor RskA</fullName>
    </submittedName>
</protein>
<keyword evidence="1" id="KW-0472">Membrane</keyword>
<evidence type="ECO:0000256" key="1">
    <source>
        <dbReference type="SAM" id="Phobius"/>
    </source>
</evidence>
<dbReference type="InterPro" id="IPR018764">
    <property type="entry name" value="RskA_C"/>
</dbReference>
<name>A0A840DYU0_9BACT</name>
<gene>
    <name evidence="3" type="ORF">GGR28_000752</name>
</gene>
<organism evidence="3 4">
    <name type="scientific">Neolewinella aquimaris</name>
    <dbReference type="NCBI Taxonomy" id="1835722"/>
    <lineage>
        <taxon>Bacteria</taxon>
        <taxon>Pseudomonadati</taxon>
        <taxon>Bacteroidota</taxon>
        <taxon>Saprospiria</taxon>
        <taxon>Saprospirales</taxon>
        <taxon>Lewinellaceae</taxon>
        <taxon>Neolewinella</taxon>
    </lineage>
</organism>
<accession>A0A840DYU0</accession>
<dbReference type="GO" id="GO:0016989">
    <property type="term" value="F:sigma factor antagonist activity"/>
    <property type="evidence" value="ECO:0007669"/>
    <property type="project" value="TreeGrafter"/>
</dbReference>
<evidence type="ECO:0000313" key="3">
    <source>
        <dbReference type="EMBL" id="MBB4078151.1"/>
    </source>
</evidence>
<dbReference type="InterPro" id="IPR051474">
    <property type="entry name" value="Anti-sigma-K/W_factor"/>
</dbReference>
<keyword evidence="1" id="KW-1133">Transmembrane helix</keyword>
<evidence type="ECO:0000313" key="4">
    <source>
        <dbReference type="Proteomes" id="UP000576209"/>
    </source>
</evidence>
<reference evidence="3 4" key="1">
    <citation type="submission" date="2020-08" db="EMBL/GenBank/DDBJ databases">
        <title>Genomic Encyclopedia of Type Strains, Phase IV (KMG-IV): sequencing the most valuable type-strain genomes for metagenomic binning, comparative biology and taxonomic classification.</title>
        <authorList>
            <person name="Goeker M."/>
        </authorList>
    </citation>
    <scope>NUCLEOTIDE SEQUENCE [LARGE SCALE GENOMIC DNA]</scope>
    <source>
        <strain evidence="3 4">DSM 105137</strain>
    </source>
</reference>
<proteinExistence type="predicted"/>
<dbReference type="PANTHER" id="PTHR37461:SF1">
    <property type="entry name" value="ANTI-SIGMA-K FACTOR RSKA"/>
    <property type="match status" value="1"/>
</dbReference>
<dbReference type="GO" id="GO:0006417">
    <property type="term" value="P:regulation of translation"/>
    <property type="evidence" value="ECO:0007669"/>
    <property type="project" value="TreeGrafter"/>
</dbReference>
<dbReference type="AlphaFoldDB" id="A0A840DYU0"/>